<dbReference type="GO" id="GO:0005758">
    <property type="term" value="C:mitochondrial intermembrane space"/>
    <property type="evidence" value="ECO:0007669"/>
    <property type="project" value="TreeGrafter"/>
</dbReference>
<protein>
    <submittedName>
        <fullName evidence="1">Uncharacterized protein</fullName>
    </submittedName>
</protein>
<gene>
    <name evidence="1" type="ORF">H4219_004303</name>
</gene>
<name>A0A9W7ZT08_9FUNG</name>
<reference evidence="1" key="1">
    <citation type="submission" date="2022-07" db="EMBL/GenBank/DDBJ databases">
        <title>Phylogenomic reconstructions and comparative analyses of Kickxellomycotina fungi.</title>
        <authorList>
            <person name="Reynolds N.K."/>
            <person name="Stajich J.E."/>
            <person name="Barry K."/>
            <person name="Grigoriev I.V."/>
            <person name="Crous P."/>
            <person name="Smith M.E."/>
        </authorList>
    </citation>
    <scope>NUCLEOTIDE SEQUENCE</scope>
    <source>
        <strain evidence="1">NBRC 100468</strain>
    </source>
</reference>
<comment type="caution">
    <text evidence="1">The sequence shown here is derived from an EMBL/GenBank/DDBJ whole genome shotgun (WGS) entry which is preliminary data.</text>
</comment>
<accession>A0A9W7ZT08</accession>
<dbReference type="GO" id="GO:0045041">
    <property type="term" value="P:protein import into mitochondrial intermembrane space"/>
    <property type="evidence" value="ECO:0007669"/>
    <property type="project" value="TreeGrafter"/>
</dbReference>
<dbReference type="OrthoDB" id="411372at2759"/>
<dbReference type="InterPro" id="IPR052604">
    <property type="entry name" value="Mito_Tim_assembly_helper"/>
</dbReference>
<dbReference type="PANTHER" id="PTHR28082:SF2">
    <property type="entry name" value="CHY-TYPE DOMAIN-CONTAINING PROTEIN"/>
    <property type="match status" value="1"/>
</dbReference>
<sequence length="95" mass="11025">MHIVGHFKDLDRCKLCDLYQSKTIPPSASLDYEEEDEYCPHCDNHYVIEAKTPKASLGVEGEDIRIDNRMVKDERVKSHIQKSIFVEKDLDFKLG</sequence>
<proteinExistence type="predicted"/>
<dbReference type="Proteomes" id="UP001150538">
    <property type="component" value="Unassembled WGS sequence"/>
</dbReference>
<dbReference type="AlphaFoldDB" id="A0A9W7ZT08"/>
<dbReference type="EMBL" id="JANBPU010000144">
    <property type="protein sequence ID" value="KAJ1915485.1"/>
    <property type="molecule type" value="Genomic_DNA"/>
</dbReference>
<keyword evidence="2" id="KW-1185">Reference proteome</keyword>
<organism evidence="1 2">
    <name type="scientific">Mycoemilia scoparia</name>
    <dbReference type="NCBI Taxonomy" id="417184"/>
    <lineage>
        <taxon>Eukaryota</taxon>
        <taxon>Fungi</taxon>
        <taxon>Fungi incertae sedis</taxon>
        <taxon>Zoopagomycota</taxon>
        <taxon>Kickxellomycotina</taxon>
        <taxon>Kickxellomycetes</taxon>
        <taxon>Kickxellales</taxon>
        <taxon>Kickxellaceae</taxon>
        <taxon>Mycoemilia</taxon>
    </lineage>
</organism>
<dbReference type="GO" id="GO:0008270">
    <property type="term" value="F:zinc ion binding"/>
    <property type="evidence" value="ECO:0007669"/>
    <property type="project" value="TreeGrafter"/>
</dbReference>
<evidence type="ECO:0000313" key="1">
    <source>
        <dbReference type="EMBL" id="KAJ1915485.1"/>
    </source>
</evidence>
<dbReference type="PANTHER" id="PTHR28082">
    <property type="entry name" value="ZINC FINGER PROTEIN"/>
    <property type="match status" value="1"/>
</dbReference>
<evidence type="ECO:0000313" key="2">
    <source>
        <dbReference type="Proteomes" id="UP001150538"/>
    </source>
</evidence>